<evidence type="ECO:0000313" key="7">
    <source>
        <dbReference type="EMBL" id="KAF2795225.1"/>
    </source>
</evidence>
<keyword evidence="4 5" id="KW-0349">Heme</keyword>
<dbReference type="GO" id="GO:0020037">
    <property type="term" value="F:heme binding"/>
    <property type="evidence" value="ECO:0007669"/>
    <property type="project" value="InterPro"/>
</dbReference>
<evidence type="ECO:0000256" key="3">
    <source>
        <dbReference type="ARBA" id="ARBA00023004"/>
    </source>
</evidence>
<keyword evidence="6" id="KW-0472">Membrane</keyword>
<name>A0A6A6XH54_9PLEO</name>
<dbReference type="CDD" id="cd11061">
    <property type="entry name" value="CYP67-like"/>
    <property type="match status" value="1"/>
</dbReference>
<accession>A0A6A6XH54</accession>
<dbReference type="InterPro" id="IPR002401">
    <property type="entry name" value="Cyt_P450_E_grp-I"/>
</dbReference>
<dbReference type="InterPro" id="IPR017972">
    <property type="entry name" value="Cyt_P450_CS"/>
</dbReference>
<dbReference type="InterPro" id="IPR050121">
    <property type="entry name" value="Cytochrome_P450_monoxygenase"/>
</dbReference>
<sequence>MAILSVPVPSAVHILVGGFAVLILHLIVLSVYRLVFHPLAKFPGPLQYKLSAWPLLWQAYKGNRHIRHLCDHEKYGPIVRIAPDTLSFNTASALNTIYGPRSANVKKGEWYKTFDVAAGSYSSFTETDRDKHAAKRRWLSPAFSVESQKSNEPVVIDVIERFCETMRPSGNDWGPKWNITEETTRLGFDIMGGIVFGCDFKSVQEEENRDLADSVLPASKFLYWVSHLPLAALVRPLLRTRLFEIAGGQPVVDNNRLINYASSQVQLQSCEIKGGEKEERADRIDFLSRIVNSGDKKTGWQPTRADLDTECLNLMNAGADPYSGAIAATLFYLAHNAGALEKATAEVRSVFTTPDEICNGPKLNSCTYMYACIEETLRRAAPVPSHLPRVVLPGGMDIDGHHLPEGTVVGVSSYSLHHSPVHFPDPWSFQPERWIESTSVSQESINHARRAFWPFGLGTRQCIGGNLAYLQLKLSLAHVLYRYDMRLAPDDPGRGGGGPCMEQGRQREDEFQLWDAFGYGRDGPVVQFKKA</sequence>
<keyword evidence="6" id="KW-0812">Transmembrane</keyword>
<keyword evidence="5" id="KW-0560">Oxidoreductase</keyword>
<dbReference type="PANTHER" id="PTHR24305:SF147">
    <property type="entry name" value="P450, PUTATIVE (EUROFUNG)-RELATED"/>
    <property type="match status" value="1"/>
</dbReference>
<evidence type="ECO:0000256" key="5">
    <source>
        <dbReference type="RuleBase" id="RU000461"/>
    </source>
</evidence>
<keyword evidence="3 4" id="KW-0408">Iron</keyword>
<gene>
    <name evidence="7" type="ORF">K505DRAFT_273636</name>
</gene>
<comment type="cofactor">
    <cofactor evidence="1 4">
        <name>heme</name>
        <dbReference type="ChEBI" id="CHEBI:30413"/>
    </cofactor>
</comment>
<evidence type="ECO:0000256" key="6">
    <source>
        <dbReference type="SAM" id="Phobius"/>
    </source>
</evidence>
<dbReference type="InterPro" id="IPR001128">
    <property type="entry name" value="Cyt_P450"/>
</dbReference>
<reference evidence="7" key="1">
    <citation type="journal article" date="2020" name="Stud. Mycol.">
        <title>101 Dothideomycetes genomes: a test case for predicting lifestyles and emergence of pathogens.</title>
        <authorList>
            <person name="Haridas S."/>
            <person name="Albert R."/>
            <person name="Binder M."/>
            <person name="Bloem J."/>
            <person name="Labutti K."/>
            <person name="Salamov A."/>
            <person name="Andreopoulos B."/>
            <person name="Baker S."/>
            <person name="Barry K."/>
            <person name="Bills G."/>
            <person name="Bluhm B."/>
            <person name="Cannon C."/>
            <person name="Castanera R."/>
            <person name="Culley D."/>
            <person name="Daum C."/>
            <person name="Ezra D."/>
            <person name="Gonzalez J."/>
            <person name="Henrissat B."/>
            <person name="Kuo A."/>
            <person name="Liang C."/>
            <person name="Lipzen A."/>
            <person name="Lutzoni F."/>
            <person name="Magnuson J."/>
            <person name="Mondo S."/>
            <person name="Nolan M."/>
            <person name="Ohm R."/>
            <person name="Pangilinan J."/>
            <person name="Park H.-J."/>
            <person name="Ramirez L."/>
            <person name="Alfaro M."/>
            <person name="Sun H."/>
            <person name="Tritt A."/>
            <person name="Yoshinaga Y."/>
            <person name="Zwiers L.-H."/>
            <person name="Turgeon B."/>
            <person name="Goodwin S."/>
            <person name="Spatafora J."/>
            <person name="Crous P."/>
            <person name="Grigoriev I."/>
        </authorList>
    </citation>
    <scope>NUCLEOTIDE SEQUENCE</scope>
    <source>
        <strain evidence="7">CBS 109.77</strain>
    </source>
</reference>
<keyword evidence="5" id="KW-0503">Monooxygenase</keyword>
<evidence type="ECO:0000256" key="2">
    <source>
        <dbReference type="ARBA" id="ARBA00022723"/>
    </source>
</evidence>
<comment type="similarity">
    <text evidence="5">Belongs to the cytochrome P450 family.</text>
</comment>
<feature type="binding site" description="axial binding residue" evidence="4">
    <location>
        <position position="462"/>
    </location>
    <ligand>
        <name>heme</name>
        <dbReference type="ChEBI" id="CHEBI:30413"/>
    </ligand>
    <ligandPart>
        <name>Fe</name>
        <dbReference type="ChEBI" id="CHEBI:18248"/>
    </ligandPart>
</feature>
<dbReference type="OrthoDB" id="1470350at2759"/>
<evidence type="ECO:0000256" key="1">
    <source>
        <dbReference type="ARBA" id="ARBA00001971"/>
    </source>
</evidence>
<dbReference type="Pfam" id="PF00067">
    <property type="entry name" value="p450"/>
    <property type="match status" value="1"/>
</dbReference>
<dbReference type="SUPFAM" id="SSF48264">
    <property type="entry name" value="Cytochrome P450"/>
    <property type="match status" value="1"/>
</dbReference>
<dbReference type="GO" id="GO:0016705">
    <property type="term" value="F:oxidoreductase activity, acting on paired donors, with incorporation or reduction of molecular oxygen"/>
    <property type="evidence" value="ECO:0007669"/>
    <property type="project" value="InterPro"/>
</dbReference>
<dbReference type="AlphaFoldDB" id="A0A6A6XH54"/>
<feature type="transmembrane region" description="Helical" evidence="6">
    <location>
        <begin position="12"/>
        <end position="32"/>
    </location>
</feature>
<dbReference type="GO" id="GO:0004497">
    <property type="term" value="F:monooxygenase activity"/>
    <property type="evidence" value="ECO:0007669"/>
    <property type="project" value="UniProtKB-KW"/>
</dbReference>
<organism evidence="7 8">
    <name type="scientific">Melanomma pulvis-pyrius CBS 109.77</name>
    <dbReference type="NCBI Taxonomy" id="1314802"/>
    <lineage>
        <taxon>Eukaryota</taxon>
        <taxon>Fungi</taxon>
        <taxon>Dikarya</taxon>
        <taxon>Ascomycota</taxon>
        <taxon>Pezizomycotina</taxon>
        <taxon>Dothideomycetes</taxon>
        <taxon>Pleosporomycetidae</taxon>
        <taxon>Pleosporales</taxon>
        <taxon>Melanommataceae</taxon>
        <taxon>Melanomma</taxon>
    </lineage>
</organism>
<protein>
    <submittedName>
        <fullName evidence="7">Cytochrome P450</fullName>
    </submittedName>
</protein>
<dbReference type="InterPro" id="IPR036396">
    <property type="entry name" value="Cyt_P450_sf"/>
</dbReference>
<dbReference type="PRINTS" id="PR00463">
    <property type="entry name" value="EP450I"/>
</dbReference>
<keyword evidence="2 4" id="KW-0479">Metal-binding</keyword>
<dbReference type="Proteomes" id="UP000799757">
    <property type="component" value="Unassembled WGS sequence"/>
</dbReference>
<evidence type="ECO:0000313" key="8">
    <source>
        <dbReference type="Proteomes" id="UP000799757"/>
    </source>
</evidence>
<evidence type="ECO:0000256" key="4">
    <source>
        <dbReference type="PIRSR" id="PIRSR602401-1"/>
    </source>
</evidence>
<dbReference type="Gene3D" id="1.10.630.10">
    <property type="entry name" value="Cytochrome P450"/>
    <property type="match status" value="1"/>
</dbReference>
<keyword evidence="8" id="KW-1185">Reference proteome</keyword>
<proteinExistence type="inferred from homology"/>
<dbReference type="GO" id="GO:0005506">
    <property type="term" value="F:iron ion binding"/>
    <property type="evidence" value="ECO:0007669"/>
    <property type="project" value="InterPro"/>
</dbReference>
<dbReference type="PROSITE" id="PS00086">
    <property type="entry name" value="CYTOCHROME_P450"/>
    <property type="match status" value="1"/>
</dbReference>
<dbReference type="PANTHER" id="PTHR24305">
    <property type="entry name" value="CYTOCHROME P450"/>
    <property type="match status" value="1"/>
</dbReference>
<keyword evidence="6" id="KW-1133">Transmembrane helix</keyword>
<dbReference type="PRINTS" id="PR00385">
    <property type="entry name" value="P450"/>
</dbReference>
<dbReference type="EMBL" id="MU001865">
    <property type="protein sequence ID" value="KAF2795225.1"/>
    <property type="molecule type" value="Genomic_DNA"/>
</dbReference>